<dbReference type="InterPro" id="IPR011761">
    <property type="entry name" value="ATP-grasp"/>
</dbReference>
<evidence type="ECO:0000313" key="7">
    <source>
        <dbReference type="Proteomes" id="UP000240638"/>
    </source>
</evidence>
<proteinExistence type="predicted"/>
<protein>
    <recommendedName>
        <fullName evidence="5">ATP-grasp domain-containing protein</fullName>
    </recommendedName>
</protein>
<feature type="domain" description="ATP-grasp" evidence="5">
    <location>
        <begin position="115"/>
        <end position="313"/>
    </location>
</feature>
<keyword evidence="2 4" id="KW-0547">Nucleotide-binding</keyword>
<dbReference type="Gene3D" id="3.30.470.20">
    <property type="entry name" value="ATP-grasp fold, B domain"/>
    <property type="match status" value="1"/>
</dbReference>
<dbReference type="PROSITE" id="PS50975">
    <property type="entry name" value="ATP_GRASP"/>
    <property type="match status" value="1"/>
</dbReference>
<dbReference type="AlphaFoldDB" id="A0A2T3XLB0"/>
<dbReference type="PANTHER" id="PTHR43585">
    <property type="entry name" value="FUMIPYRROLE BIOSYNTHESIS PROTEIN C"/>
    <property type="match status" value="1"/>
</dbReference>
<dbReference type="GO" id="GO:0016874">
    <property type="term" value="F:ligase activity"/>
    <property type="evidence" value="ECO:0007669"/>
    <property type="project" value="UniProtKB-KW"/>
</dbReference>
<evidence type="ECO:0000256" key="3">
    <source>
        <dbReference type="ARBA" id="ARBA00022840"/>
    </source>
</evidence>
<dbReference type="SUPFAM" id="SSF56059">
    <property type="entry name" value="Glutathione synthetase ATP-binding domain-like"/>
    <property type="match status" value="1"/>
</dbReference>
<evidence type="ECO:0000256" key="4">
    <source>
        <dbReference type="PROSITE-ProRule" id="PRU00409"/>
    </source>
</evidence>
<keyword evidence="1" id="KW-0436">Ligase</keyword>
<evidence type="ECO:0000313" key="6">
    <source>
        <dbReference type="EMBL" id="PTB17239.1"/>
    </source>
</evidence>
<evidence type="ECO:0000256" key="2">
    <source>
        <dbReference type="ARBA" id="ARBA00022741"/>
    </source>
</evidence>
<evidence type="ECO:0000256" key="1">
    <source>
        <dbReference type="ARBA" id="ARBA00022598"/>
    </source>
</evidence>
<reference evidence="6 7" key="1">
    <citation type="submission" date="2018-03" db="EMBL/GenBank/DDBJ databases">
        <title>Whole genome analyses suggest that Burkholderia sensu lato contains two further novel genera in the rhizoxinica-symbiotica group Mycetohabitans gen. nov., and Trinickia gen. nov.: implications for the evolution of diazotrophy and nodulation in the Burkholderiaceae.</title>
        <authorList>
            <person name="Estrada De Los Santos P."/>
            <person name="Palmer M."/>
            <person name="Chavez-Ramirez B."/>
            <person name="Steenkamp E.T."/>
            <person name="Hirsch A.M."/>
            <person name="Manyaka P."/>
            <person name="Maluk M."/>
            <person name="Lafos M."/>
            <person name="Crook M."/>
            <person name="Gross E."/>
            <person name="Simon M.F."/>
            <person name="Bueno Dos Reis Junior F."/>
            <person name="Poole P.S."/>
            <person name="Venter S.N."/>
            <person name="James E.K."/>
        </authorList>
    </citation>
    <scope>NUCLEOTIDE SEQUENCE [LARGE SCALE GENOMIC DNA]</scope>
    <source>
        <strain evidence="6 7">JPY-366</strain>
    </source>
</reference>
<name>A0A2T3XLB0_9BURK</name>
<dbReference type="Pfam" id="PF13535">
    <property type="entry name" value="ATP-grasp_4"/>
    <property type="match status" value="1"/>
</dbReference>
<dbReference type="GO" id="GO:0005524">
    <property type="term" value="F:ATP binding"/>
    <property type="evidence" value="ECO:0007669"/>
    <property type="project" value="UniProtKB-UniRule"/>
</dbReference>
<sequence length="418" mass="46159">MKTRGKNIIVIVNGWSSGRYLAPAFIGHGYECIHIGSAEKTSRFGYKQADYIANFELDRIALPEVLKRLGDYSIKAIIPGCESGVVLADLLADNFNVRRNDISTTQTRRNKYHMIEALRRDGVSNMKQFVSDSLGKILTWYSTSELGTVVLKPTMGCRSDGVALCSNAEEIEAAFVSNHGHLNASGVVNSEFVIQERLEGSELMVNSVSCDGDHFITDMWIGVGGLKGEISTDEYADLIMRGTKVFEDVEEYVFAALDALGVCNGAAHSEVMLTINGPRLIECGARLSGAQLFAAIHEAQGYSQLSMTIETVMNPGQFRNRADALRKSSQKNLRFVYMCSKSGGYVVTDPDLSQFDELATLERMIVFPTVGDYLSKTNGGVARPGYAFLLSNDNQALHADYLRFREIESRMFQDLFHA</sequence>
<evidence type="ECO:0000259" key="5">
    <source>
        <dbReference type="PROSITE" id="PS50975"/>
    </source>
</evidence>
<dbReference type="RefSeq" id="WP_107153993.1">
    <property type="nucleotide sequence ID" value="NZ_PYUC01000021.1"/>
</dbReference>
<gene>
    <name evidence="6" type="ORF">C9I57_28960</name>
</gene>
<accession>A0A2T3XLB0</accession>
<dbReference type="PANTHER" id="PTHR43585:SF2">
    <property type="entry name" value="ATP-GRASP ENZYME FSQD"/>
    <property type="match status" value="1"/>
</dbReference>
<comment type="caution">
    <text evidence="6">The sequence shown here is derived from an EMBL/GenBank/DDBJ whole genome shotgun (WGS) entry which is preliminary data.</text>
</comment>
<dbReference type="EMBL" id="PYUC01000021">
    <property type="protein sequence ID" value="PTB17239.1"/>
    <property type="molecule type" value="Genomic_DNA"/>
</dbReference>
<keyword evidence="3 4" id="KW-0067">ATP-binding</keyword>
<dbReference type="GO" id="GO:0046872">
    <property type="term" value="F:metal ion binding"/>
    <property type="evidence" value="ECO:0007669"/>
    <property type="project" value="InterPro"/>
</dbReference>
<dbReference type="InterPro" id="IPR052032">
    <property type="entry name" value="ATP-dep_AA_Ligase"/>
</dbReference>
<organism evidence="6 7">
    <name type="scientific">Trinickia symbiotica</name>
    <dbReference type="NCBI Taxonomy" id="863227"/>
    <lineage>
        <taxon>Bacteria</taxon>
        <taxon>Pseudomonadati</taxon>
        <taxon>Pseudomonadota</taxon>
        <taxon>Betaproteobacteria</taxon>
        <taxon>Burkholderiales</taxon>
        <taxon>Burkholderiaceae</taxon>
        <taxon>Trinickia</taxon>
    </lineage>
</organism>
<dbReference type="Proteomes" id="UP000240638">
    <property type="component" value="Unassembled WGS sequence"/>
</dbReference>